<organism evidence="2 3">
    <name type="scientific">Stenotrophomonas riyadhensis</name>
    <dbReference type="NCBI Taxonomy" id="2859893"/>
    <lineage>
        <taxon>Bacteria</taxon>
        <taxon>Pseudomonadati</taxon>
        <taxon>Pseudomonadota</taxon>
        <taxon>Gammaproteobacteria</taxon>
        <taxon>Lysobacterales</taxon>
        <taxon>Lysobacteraceae</taxon>
        <taxon>Stenotrophomonas</taxon>
    </lineage>
</organism>
<evidence type="ECO:0000313" key="3">
    <source>
        <dbReference type="Proteomes" id="UP001208054"/>
    </source>
</evidence>
<evidence type="ECO:0000256" key="1">
    <source>
        <dbReference type="SAM" id="Phobius"/>
    </source>
</evidence>
<comment type="caution">
    <text evidence="2">The sequence shown here is derived from an EMBL/GenBank/DDBJ whole genome shotgun (WGS) entry which is preliminary data.</text>
</comment>
<dbReference type="EMBL" id="JAHWBK010000003">
    <property type="protein sequence ID" value="MCV0323607.1"/>
    <property type="molecule type" value="Genomic_DNA"/>
</dbReference>
<keyword evidence="1" id="KW-1133">Transmembrane helix</keyword>
<accession>A0ABT2XCD8</accession>
<reference evidence="2 3" key="1">
    <citation type="submission" date="2021-07" db="EMBL/GenBank/DDBJ databases">
        <title>Clinical implication of Pseudomonas aeruginosa: further insight on the antimicrobial resistance.</title>
        <authorList>
            <person name="Macori G."/>
            <person name="Fanning S."/>
            <person name="Alqahtani A."/>
        </authorList>
    </citation>
    <scope>NUCLEOTIDE SEQUENCE [LARGE SCALE GENOMIC DNA]</scope>
    <source>
        <strain evidence="2 3">CFS3442</strain>
    </source>
</reference>
<feature type="transmembrane region" description="Helical" evidence="1">
    <location>
        <begin position="20"/>
        <end position="45"/>
    </location>
</feature>
<name>A0ABT2XCD8_9GAMM</name>
<keyword evidence="1" id="KW-0812">Transmembrane</keyword>
<evidence type="ECO:0000313" key="2">
    <source>
        <dbReference type="EMBL" id="MCV0323607.1"/>
    </source>
</evidence>
<evidence type="ECO:0008006" key="4">
    <source>
        <dbReference type="Google" id="ProtNLM"/>
    </source>
</evidence>
<dbReference type="Proteomes" id="UP001208054">
    <property type="component" value="Unassembled WGS sequence"/>
</dbReference>
<keyword evidence="3" id="KW-1185">Reference proteome</keyword>
<sequence>MAAECFVINRADWDQLMMVFGGMCLLITVLFVFSLIDWDVFWHLLRHYVRLQLRRRRISRIRSAANGR</sequence>
<protein>
    <recommendedName>
        <fullName evidence="4">Transmembrane protein</fullName>
    </recommendedName>
</protein>
<gene>
    <name evidence="2" type="ORF">KYJ44_04690</name>
</gene>
<keyword evidence="1" id="KW-0472">Membrane</keyword>
<proteinExistence type="predicted"/>
<dbReference type="RefSeq" id="WP_263469002.1">
    <property type="nucleotide sequence ID" value="NZ_JAHWBK010000003.1"/>
</dbReference>